<organism evidence="12 13">
    <name type="scientific">Galendromus occidentalis</name>
    <name type="common">western predatory mite</name>
    <dbReference type="NCBI Taxonomy" id="34638"/>
    <lineage>
        <taxon>Eukaryota</taxon>
        <taxon>Metazoa</taxon>
        <taxon>Ecdysozoa</taxon>
        <taxon>Arthropoda</taxon>
        <taxon>Chelicerata</taxon>
        <taxon>Arachnida</taxon>
        <taxon>Acari</taxon>
        <taxon>Parasitiformes</taxon>
        <taxon>Mesostigmata</taxon>
        <taxon>Gamasina</taxon>
        <taxon>Phytoseioidea</taxon>
        <taxon>Phytoseiidae</taxon>
        <taxon>Typhlodrominae</taxon>
        <taxon>Galendromus</taxon>
    </lineage>
</organism>
<dbReference type="PROSITE" id="PS01132">
    <property type="entry name" value="ACTINS_ACT_LIKE"/>
    <property type="match status" value="1"/>
</dbReference>
<comment type="catalytic activity">
    <reaction evidence="10">
        <text>ATP + H2O = ADP + phosphate + H(+)</text>
        <dbReference type="Rhea" id="RHEA:13065"/>
        <dbReference type="ChEBI" id="CHEBI:15377"/>
        <dbReference type="ChEBI" id="CHEBI:15378"/>
        <dbReference type="ChEBI" id="CHEBI:30616"/>
        <dbReference type="ChEBI" id="CHEBI:43474"/>
        <dbReference type="ChEBI" id="CHEBI:456216"/>
    </reaction>
</comment>
<dbReference type="GO" id="GO:0016787">
    <property type="term" value="F:hydrolase activity"/>
    <property type="evidence" value="ECO:0007669"/>
    <property type="project" value="UniProtKB-KW"/>
</dbReference>
<dbReference type="InterPro" id="IPR004001">
    <property type="entry name" value="Actin_CS"/>
</dbReference>
<dbReference type="PRINTS" id="PR00190">
    <property type="entry name" value="ACTIN"/>
</dbReference>
<evidence type="ECO:0000256" key="9">
    <source>
        <dbReference type="ARBA" id="ARBA00023212"/>
    </source>
</evidence>
<dbReference type="PROSITE" id="PS00432">
    <property type="entry name" value="ACTINS_2"/>
    <property type="match status" value="1"/>
</dbReference>
<dbReference type="GO" id="GO:0048646">
    <property type="term" value="P:anatomical structure formation involved in morphogenesis"/>
    <property type="evidence" value="ECO:0007669"/>
    <property type="project" value="UniProtKB-ARBA"/>
</dbReference>
<evidence type="ECO:0000256" key="11">
    <source>
        <dbReference type="RuleBase" id="RU000487"/>
    </source>
</evidence>
<keyword evidence="6" id="KW-0067">ATP-binding</keyword>
<dbReference type="GeneID" id="100901418"/>
<evidence type="ECO:0000256" key="4">
    <source>
        <dbReference type="ARBA" id="ARBA00022741"/>
    </source>
</evidence>
<dbReference type="GO" id="GO:0005856">
    <property type="term" value="C:cytoskeleton"/>
    <property type="evidence" value="ECO:0007669"/>
    <property type="project" value="UniProtKB-SubCell"/>
</dbReference>
<dbReference type="FunFam" id="3.30.420.40:FF:000205">
    <property type="entry name" value="Actin, alpha skeletal muscle"/>
    <property type="match status" value="1"/>
</dbReference>
<dbReference type="InterPro" id="IPR043129">
    <property type="entry name" value="ATPase_NBD"/>
</dbReference>
<protein>
    <submittedName>
        <fullName evidence="13">Actin-5C</fullName>
    </submittedName>
</protein>
<dbReference type="FunFam" id="2.30.36.70:FF:000001">
    <property type="entry name" value="Actin, alpha skeletal muscle"/>
    <property type="match status" value="1"/>
</dbReference>
<keyword evidence="9" id="KW-0206">Cytoskeleton</keyword>
<sequence>MCDEDIAALVVDNGSGMCKAGFAGDDAPRAVFPSIVGRPRHQGVMVGMGQKDSYVGDEAQSKRGILTIKYPIEHGIVTNWDDMEKIWHHTFYNELRVAPEEHPVLLTEAPLNPKANREKMTQIMFETFNVPAMYVAIQAVLSLYASGRTTGIVLDSGDGVSHTVPIYEGYALPHAILRLDLAGRDLTDYLMKILTERGYSFVTTAEREIVRDIKEKLCYVALDFEQEMATAASSSSLEKSYELPDGQVITIGNERFRCPEALFQPSFIGMESCGIHETCFNSIMKCDIDIRKDLYANTVLSGGTTMYPGIADRMQKEITSSLEKSYELPDGQVITIGNERFRCPEALFQPSFIGMESCGIHETCFNSIMKCDIDIRKDLYANTVLSGGTTMYPGIADRMQKEITSLAPSTMKIKIIAPPERKYSVWIGGSILASLSTFQQMWISKEEYDESGPAIVHRKCF</sequence>
<dbReference type="Gene3D" id="3.90.640.10">
    <property type="entry name" value="Actin, Chain A, domain 4"/>
    <property type="match status" value="1"/>
</dbReference>
<evidence type="ECO:0000256" key="5">
    <source>
        <dbReference type="ARBA" id="ARBA00022801"/>
    </source>
</evidence>
<dbReference type="GO" id="GO:0005524">
    <property type="term" value="F:ATP binding"/>
    <property type="evidence" value="ECO:0007669"/>
    <property type="project" value="UniProtKB-KW"/>
</dbReference>
<comment type="subcellular location">
    <subcellularLocation>
        <location evidence="1">Cytoplasm</location>
        <location evidence="1">Cytoskeleton</location>
    </subcellularLocation>
</comment>
<dbReference type="FunFam" id="3.30.420.40:FF:000291">
    <property type="entry name" value="Actin, alpha skeletal muscle"/>
    <property type="match status" value="1"/>
</dbReference>
<evidence type="ECO:0000313" key="13">
    <source>
        <dbReference type="RefSeq" id="XP_003747695.2"/>
    </source>
</evidence>
<dbReference type="SMART" id="SM00268">
    <property type="entry name" value="ACTIN"/>
    <property type="match status" value="1"/>
</dbReference>
<dbReference type="AlphaFoldDB" id="A0AAJ6QY43"/>
<accession>A0AAJ6QY43</accession>
<comment type="similarity">
    <text evidence="2 11">Belongs to the actin family.</text>
</comment>
<dbReference type="GO" id="GO:0048468">
    <property type="term" value="P:cell development"/>
    <property type="evidence" value="ECO:0007669"/>
    <property type="project" value="UniProtKB-ARBA"/>
</dbReference>
<evidence type="ECO:0000256" key="7">
    <source>
        <dbReference type="ARBA" id="ARBA00022990"/>
    </source>
</evidence>
<dbReference type="InterPro" id="IPR020902">
    <property type="entry name" value="Actin/actin-like_CS"/>
</dbReference>
<dbReference type="Proteomes" id="UP000694867">
    <property type="component" value="Unplaced"/>
</dbReference>
<gene>
    <name evidence="13" type="primary">LOC100901418</name>
</gene>
<keyword evidence="12" id="KW-1185">Reference proteome</keyword>
<dbReference type="KEGG" id="goe:100901418"/>
<evidence type="ECO:0000256" key="3">
    <source>
        <dbReference type="ARBA" id="ARBA00022490"/>
    </source>
</evidence>
<evidence type="ECO:0000256" key="10">
    <source>
        <dbReference type="ARBA" id="ARBA00049360"/>
    </source>
</evidence>
<dbReference type="InterPro" id="IPR004000">
    <property type="entry name" value="Actin"/>
</dbReference>
<reference evidence="13" key="1">
    <citation type="submission" date="2025-08" db="UniProtKB">
        <authorList>
            <consortium name="RefSeq"/>
        </authorList>
    </citation>
    <scope>IDENTIFICATION</scope>
</reference>
<name>A0AAJ6QY43_9ACAR</name>
<dbReference type="FunFam" id="3.90.640.10:FF:000047">
    <property type="entry name" value="Actin, alpha skeletal muscle"/>
    <property type="match status" value="1"/>
</dbReference>
<keyword evidence="7" id="KW-0007">Acetylation</keyword>
<dbReference type="Pfam" id="PF00022">
    <property type="entry name" value="Actin"/>
    <property type="match status" value="2"/>
</dbReference>
<dbReference type="RefSeq" id="XP_003747695.2">
    <property type="nucleotide sequence ID" value="XM_003747647.2"/>
</dbReference>
<dbReference type="PANTHER" id="PTHR11937">
    <property type="entry name" value="ACTIN"/>
    <property type="match status" value="1"/>
</dbReference>
<dbReference type="FunFam" id="3.30.420.40:FF:000058">
    <property type="entry name" value="Putative actin-related protein 5"/>
    <property type="match status" value="1"/>
</dbReference>
<evidence type="ECO:0000256" key="2">
    <source>
        <dbReference type="ARBA" id="ARBA00006752"/>
    </source>
</evidence>
<keyword evidence="3" id="KW-0963">Cytoplasm</keyword>
<dbReference type="SUPFAM" id="SSF53067">
    <property type="entry name" value="Actin-like ATPase domain"/>
    <property type="match status" value="3"/>
</dbReference>
<keyword evidence="8" id="KW-0558">Oxidation</keyword>
<dbReference type="FunFam" id="3.30.420.40:FF:000131">
    <property type="entry name" value="Actin, alpha skeletal muscle"/>
    <property type="match status" value="1"/>
</dbReference>
<evidence type="ECO:0000313" key="12">
    <source>
        <dbReference type="Proteomes" id="UP000694867"/>
    </source>
</evidence>
<evidence type="ECO:0000256" key="1">
    <source>
        <dbReference type="ARBA" id="ARBA00004245"/>
    </source>
</evidence>
<evidence type="ECO:0000256" key="8">
    <source>
        <dbReference type="ARBA" id="ARBA00023097"/>
    </source>
</evidence>
<proteinExistence type="inferred from homology"/>
<evidence type="ECO:0000256" key="6">
    <source>
        <dbReference type="ARBA" id="ARBA00022840"/>
    </source>
</evidence>
<keyword evidence="4" id="KW-0547">Nucleotide-binding</keyword>
<keyword evidence="5" id="KW-0378">Hydrolase</keyword>
<dbReference type="Gene3D" id="3.30.420.40">
    <property type="match status" value="4"/>
</dbReference>
<dbReference type="PROSITE" id="PS00406">
    <property type="entry name" value="ACTINS_1"/>
    <property type="match status" value="1"/>
</dbReference>
<dbReference type="CDD" id="cd10224">
    <property type="entry name" value="ASKHA_NBD_actin"/>
    <property type="match status" value="1"/>
</dbReference>